<comment type="similarity">
    <text evidence="1">Belongs to the DNA2/NAM7 helicase family.</text>
</comment>
<dbReference type="GO" id="GO:0016787">
    <property type="term" value="F:hydrolase activity"/>
    <property type="evidence" value="ECO:0007669"/>
    <property type="project" value="UniProtKB-KW"/>
</dbReference>
<dbReference type="InterPro" id="IPR041677">
    <property type="entry name" value="DNA2/NAM7_AAA_11"/>
</dbReference>
<accession>A0A318TLL2</accession>
<proteinExistence type="inferred from homology"/>
<keyword evidence="3" id="KW-0378">Hydrolase</keyword>
<dbReference type="Proteomes" id="UP000247416">
    <property type="component" value="Unassembled WGS sequence"/>
</dbReference>
<keyword evidence="2" id="KW-0547">Nucleotide-binding</keyword>
<dbReference type="Pfam" id="PF13086">
    <property type="entry name" value="AAA_11"/>
    <property type="match status" value="1"/>
</dbReference>
<dbReference type="InterPro" id="IPR050534">
    <property type="entry name" value="Coronavir_polyprotein_1ab"/>
</dbReference>
<dbReference type="Pfam" id="PF13087">
    <property type="entry name" value="AAA_12"/>
    <property type="match status" value="1"/>
</dbReference>
<evidence type="ECO:0000313" key="9">
    <source>
        <dbReference type="Proteomes" id="UP000247416"/>
    </source>
</evidence>
<keyword evidence="5" id="KW-0067">ATP-binding</keyword>
<dbReference type="EMBL" id="QJTJ01000017">
    <property type="protein sequence ID" value="PYF05636.1"/>
    <property type="molecule type" value="Genomic_DNA"/>
</dbReference>
<keyword evidence="9" id="KW-1185">Reference proteome</keyword>
<dbReference type="OrthoDB" id="9757917at2"/>
<dbReference type="PANTHER" id="PTHR43788">
    <property type="entry name" value="DNA2/NAM7 HELICASE FAMILY MEMBER"/>
    <property type="match status" value="1"/>
</dbReference>
<dbReference type="RefSeq" id="WP_107933580.1">
    <property type="nucleotide sequence ID" value="NZ_PYWJ01000006.1"/>
</dbReference>
<dbReference type="PANTHER" id="PTHR43788:SF8">
    <property type="entry name" value="DNA-BINDING PROTEIN SMUBP-2"/>
    <property type="match status" value="1"/>
</dbReference>
<evidence type="ECO:0000256" key="2">
    <source>
        <dbReference type="ARBA" id="ARBA00022741"/>
    </source>
</evidence>
<dbReference type="Gene3D" id="3.40.50.300">
    <property type="entry name" value="P-loop containing nucleotide triphosphate hydrolases"/>
    <property type="match status" value="2"/>
</dbReference>
<dbReference type="GO" id="GO:0043139">
    <property type="term" value="F:5'-3' DNA helicase activity"/>
    <property type="evidence" value="ECO:0007669"/>
    <property type="project" value="TreeGrafter"/>
</dbReference>
<dbReference type="AlphaFoldDB" id="A0A318TLL2"/>
<protein>
    <submittedName>
        <fullName evidence="8">AAA domain-containing protein</fullName>
    </submittedName>
</protein>
<dbReference type="GO" id="GO:0005524">
    <property type="term" value="F:ATP binding"/>
    <property type="evidence" value="ECO:0007669"/>
    <property type="project" value="UniProtKB-KW"/>
</dbReference>
<evidence type="ECO:0000256" key="1">
    <source>
        <dbReference type="ARBA" id="ARBA00007913"/>
    </source>
</evidence>
<sequence>MSELEKTIESWWHLETLAPGYIKTKYLKERIAKKYLKNNQYVQKFKVFKDEATMELPNIWQQLELKTEKIQKRFGFYGSVYYEHELTQFQRDLHNVTEEIINPSFSICFSYYVEFNEDGKYIDESLFIPYLQLYIKLMEEQNGLGNIDFMQVYNENKLVLNTQANAINGGQFNNQWLQEFNKQFEDFFGTVPRSEIRVLECILKQDDEEENLKFNSFFTEDLLRAKNDLNSTLKTFLTKAVNPQDINEKREYIEHILHPERLPLGRWPSPVEHRLSLMQQVAVNEFFASDTPISSVNGPPGTGKTTLLQDIFAEIVVKKADAMTRFRDNVNGMIKQTSFKEIIPNPYKENEETERYIYEIEPTIARHAVVVTSSNNGAVENISKELPQKSKVDKQFLNELTRYQFAPNAANKMIGQESWGLFSVALGNSSNIKKAAQQLLDRKSSAMAEWGKAKDERNEAKANWAKICDEFIQLKNEVEAEKYAVARMITGHKVVDETMQQSTDAFWIPTNYKKRQQSVLFQTDNLNIKRSKLFIKAIHVLNHFILIHGEKLRAALSLLEKKNTLDLNHDETIDKLRTMWHTIHCFFPVVSTTFASFASMYRGIKKDFIPYLMIDEAGQAVPLQAVGALWRSRKAMVVGDPLQIEPVVTSDNTILQDLRKIYSVDEDLLGVKCSVQSLADRSNSKGTFVQDNRWIGIPLWVHRRCLEPMFSMANELAYGGKMVLGKDGVGKSDWYDVKGKVETQQFVKEQVIELEQKLEVYWKQKIQQLLLMKMWDIAKDDPKKVLKDVFYEHFLAAPQELSTEFSVLSLQALFNQYISYNPQLRSEEFEEQLKLFESGKLKSPSVFIITPFTAVKNETINYLKEKKNRWGTLIKALNRELKHDGTDEIAETYRTLLIKVAKEANDWFQDWLKENIGTVHTFQGREAEIVFFITGTDNTKKTAAEWACKQPNILNVAVTRAKEEFYIIGDRQLLGEYPNYQIILKKLINTL</sequence>
<dbReference type="InterPro" id="IPR041679">
    <property type="entry name" value="DNA2/NAM7-like_C"/>
</dbReference>
<reference evidence="8 9" key="1">
    <citation type="submission" date="2018-06" db="EMBL/GenBank/DDBJ databases">
        <title>Genomic Encyclopedia of Archaeal and Bacterial Type Strains, Phase II (KMG-II): from individual species to whole genera.</title>
        <authorList>
            <person name="Goeker M."/>
        </authorList>
    </citation>
    <scope>NUCLEOTIDE SEQUENCE [LARGE SCALE GENOMIC DNA]</scope>
    <source>
        <strain evidence="8 9">KACC 16626</strain>
    </source>
</reference>
<keyword evidence="4" id="KW-0347">Helicase</keyword>
<evidence type="ECO:0000256" key="4">
    <source>
        <dbReference type="ARBA" id="ARBA00022806"/>
    </source>
</evidence>
<organism evidence="8 9">
    <name type="scientific">Ureibacillus chungkukjangi</name>
    <dbReference type="NCBI Taxonomy" id="1202712"/>
    <lineage>
        <taxon>Bacteria</taxon>
        <taxon>Bacillati</taxon>
        <taxon>Bacillota</taxon>
        <taxon>Bacilli</taxon>
        <taxon>Bacillales</taxon>
        <taxon>Caryophanaceae</taxon>
        <taxon>Ureibacillus</taxon>
    </lineage>
</organism>
<name>A0A318TLL2_9BACL</name>
<evidence type="ECO:0000313" key="8">
    <source>
        <dbReference type="EMBL" id="PYF05636.1"/>
    </source>
</evidence>
<evidence type="ECO:0000256" key="5">
    <source>
        <dbReference type="ARBA" id="ARBA00022840"/>
    </source>
</evidence>
<dbReference type="InterPro" id="IPR027417">
    <property type="entry name" value="P-loop_NTPase"/>
</dbReference>
<feature type="domain" description="DNA2/NAM7 helicase helicase" evidence="6">
    <location>
        <begin position="279"/>
        <end position="650"/>
    </location>
</feature>
<evidence type="ECO:0000259" key="6">
    <source>
        <dbReference type="Pfam" id="PF13086"/>
    </source>
</evidence>
<evidence type="ECO:0000256" key="3">
    <source>
        <dbReference type="ARBA" id="ARBA00022801"/>
    </source>
</evidence>
<evidence type="ECO:0000259" key="7">
    <source>
        <dbReference type="Pfam" id="PF13087"/>
    </source>
</evidence>
<feature type="domain" description="DNA2/NAM7 helicase-like C-terminal" evidence="7">
    <location>
        <begin position="844"/>
        <end position="971"/>
    </location>
</feature>
<gene>
    <name evidence="8" type="ORF">BJ095_11745</name>
</gene>
<dbReference type="SUPFAM" id="SSF52540">
    <property type="entry name" value="P-loop containing nucleoside triphosphate hydrolases"/>
    <property type="match status" value="1"/>
</dbReference>
<comment type="caution">
    <text evidence="8">The sequence shown here is derived from an EMBL/GenBank/DDBJ whole genome shotgun (WGS) entry which is preliminary data.</text>
</comment>